<dbReference type="Proteomes" id="UP000215158">
    <property type="component" value="Plasmid pBN6"/>
</dbReference>
<proteinExistence type="predicted"/>
<accession>A0A248VZU7</accession>
<gene>
    <name evidence="1" type="ORF">CJU94_40625</name>
</gene>
<evidence type="ECO:0000313" key="1">
    <source>
        <dbReference type="EMBL" id="ASW04447.1"/>
    </source>
</evidence>
<keyword evidence="1" id="KW-0614">Plasmid</keyword>
<dbReference type="KEGG" id="parb:CJU94_40625"/>
<organism evidence="1 2">
    <name type="scientific">Paraburkholderia aromaticivorans</name>
    <dbReference type="NCBI Taxonomy" id="2026199"/>
    <lineage>
        <taxon>Bacteria</taxon>
        <taxon>Pseudomonadati</taxon>
        <taxon>Pseudomonadota</taxon>
        <taxon>Betaproteobacteria</taxon>
        <taxon>Burkholderiales</taxon>
        <taxon>Burkholderiaceae</taxon>
        <taxon>Paraburkholderia</taxon>
    </lineage>
</organism>
<dbReference type="EMBL" id="CP022996">
    <property type="protein sequence ID" value="ASW04447.1"/>
    <property type="molecule type" value="Genomic_DNA"/>
</dbReference>
<sequence>MNARCELWESACDPTAAATAIGRFTLSLSLTQPPEREVCLKDLVIELACKLVIEVVESAPFKEMVHHWVDSLLFYLLH</sequence>
<protein>
    <submittedName>
        <fullName evidence="1">Uncharacterized protein</fullName>
    </submittedName>
</protein>
<geneLocation type="plasmid" evidence="1 2">
    <name>pBN6</name>
</geneLocation>
<name>A0A248VZU7_9BURK</name>
<dbReference type="AlphaFoldDB" id="A0A248VZU7"/>
<keyword evidence="2" id="KW-1185">Reference proteome</keyword>
<reference evidence="1 2" key="1">
    <citation type="submission" date="2017-08" db="EMBL/GenBank/DDBJ databases">
        <title>Identification and genetic characteristics of simultaneous BTEX- and naphthalene-degrading Paraburkholderia sp. BN5 isolated from petroleum-contaminated soil.</title>
        <authorList>
            <person name="Lee Y."/>
            <person name="Jeon C.O."/>
        </authorList>
    </citation>
    <scope>NUCLEOTIDE SEQUENCE [LARGE SCALE GENOMIC DNA]</scope>
    <source>
        <strain evidence="1 2">BN5</strain>
        <plasmid evidence="1 2">pBN6</plasmid>
    </source>
</reference>
<evidence type="ECO:0000313" key="2">
    <source>
        <dbReference type="Proteomes" id="UP000215158"/>
    </source>
</evidence>